<dbReference type="RefSeq" id="WP_045109948.1">
    <property type="nucleotide sequence ID" value="NZ_CAWQZC010000054.1"/>
</dbReference>
<dbReference type="HOGENOM" id="CLU_001265_59_7_6"/>
<feature type="transmembrane region" description="Helical" evidence="4">
    <location>
        <begin position="342"/>
        <end position="363"/>
    </location>
</feature>
<gene>
    <name evidence="7" type="ORF">MT2528_4538</name>
    <name evidence="6" type="ORF">NVI5450_1217</name>
</gene>
<reference evidence="7 8" key="1">
    <citation type="submission" date="2016-11" db="EMBL/GenBank/DDBJ databases">
        <authorList>
            <person name="Klemetsen T."/>
        </authorList>
    </citation>
    <scope>NUCLEOTIDE SEQUENCE [LARGE SCALE GENOMIC DNA]</scope>
    <source>
        <strain evidence="7">MT 2528</strain>
    </source>
</reference>
<dbReference type="Gene3D" id="1.20.1250.20">
    <property type="entry name" value="MFS general substrate transporter like domains"/>
    <property type="match status" value="2"/>
</dbReference>
<dbReference type="OrthoDB" id="9793415at2"/>
<feature type="transmembrane region" description="Helical" evidence="4">
    <location>
        <begin position="283"/>
        <end position="301"/>
    </location>
</feature>
<evidence type="ECO:0000259" key="5">
    <source>
        <dbReference type="PROSITE" id="PS50850"/>
    </source>
</evidence>
<dbReference type="Proteomes" id="UP000183794">
    <property type="component" value="Unassembled WGS sequence"/>
</dbReference>
<organism evidence="6 9">
    <name type="scientific">Moritella viscosa</name>
    <dbReference type="NCBI Taxonomy" id="80854"/>
    <lineage>
        <taxon>Bacteria</taxon>
        <taxon>Pseudomonadati</taxon>
        <taxon>Pseudomonadota</taxon>
        <taxon>Gammaproteobacteria</taxon>
        <taxon>Alteromonadales</taxon>
        <taxon>Moritellaceae</taxon>
        <taxon>Moritella</taxon>
    </lineage>
</organism>
<dbReference type="InterPro" id="IPR011701">
    <property type="entry name" value="MFS"/>
</dbReference>
<dbReference type="AlphaFoldDB" id="A0A090IHY3"/>
<dbReference type="PATRIC" id="fig|80854.5.peg.1761"/>
<keyword evidence="8" id="KW-1185">Reference proteome</keyword>
<feature type="domain" description="Major facilitator superfamily (MFS) profile" evidence="5">
    <location>
        <begin position="4"/>
        <end position="392"/>
    </location>
</feature>
<dbReference type="EMBL" id="FPLD01000040">
    <property type="protein sequence ID" value="SGY91244.1"/>
    <property type="molecule type" value="Genomic_DNA"/>
</dbReference>
<evidence type="ECO:0000256" key="4">
    <source>
        <dbReference type="SAM" id="Phobius"/>
    </source>
</evidence>
<proteinExistence type="predicted"/>
<feature type="transmembrane region" description="Helical" evidence="4">
    <location>
        <begin position="99"/>
        <end position="118"/>
    </location>
</feature>
<dbReference type="STRING" id="80854.MVIS_1654"/>
<dbReference type="EMBL" id="FPLJ01000132">
    <property type="protein sequence ID" value="SGZ03056.1"/>
    <property type="molecule type" value="Genomic_DNA"/>
</dbReference>
<dbReference type="SUPFAM" id="SSF103473">
    <property type="entry name" value="MFS general substrate transporter"/>
    <property type="match status" value="1"/>
</dbReference>
<dbReference type="InterPro" id="IPR020846">
    <property type="entry name" value="MFS_dom"/>
</dbReference>
<evidence type="ECO:0000313" key="8">
    <source>
        <dbReference type="Proteomes" id="UP000182660"/>
    </source>
</evidence>
<name>A0A090IHY3_9GAMM</name>
<dbReference type="GO" id="GO:0022857">
    <property type="term" value="F:transmembrane transporter activity"/>
    <property type="evidence" value="ECO:0007669"/>
    <property type="project" value="InterPro"/>
</dbReference>
<evidence type="ECO:0000256" key="2">
    <source>
        <dbReference type="ARBA" id="ARBA00022989"/>
    </source>
</evidence>
<accession>A0A090IHY3</accession>
<protein>
    <submittedName>
        <fullName evidence="6">Oxalate/formate antiporter, putative</fullName>
    </submittedName>
</protein>
<dbReference type="CDD" id="cd17353">
    <property type="entry name" value="MFS_OFA_like"/>
    <property type="match status" value="1"/>
</dbReference>
<feature type="transmembrane region" description="Helical" evidence="4">
    <location>
        <begin position="73"/>
        <end position="93"/>
    </location>
</feature>
<feature type="transmembrane region" description="Helical" evidence="4">
    <location>
        <begin position="369"/>
        <end position="387"/>
    </location>
</feature>
<evidence type="ECO:0000313" key="7">
    <source>
        <dbReference type="EMBL" id="SGZ03056.1"/>
    </source>
</evidence>
<sequence>MSNKPLQILLAGIGINLTIGILYAWGVFTVPLAEALNVDASDVKAPYKIAVFTFATCLLIAGILQDKIGPQKVAMLGVTLVGLGLITSGYTTTLVELEFTFGGIVGAGIGFSYACISPSAMKWWPKGKKGLVSGLTAGGFGLASVYLAPLSTSLIENYGIYDTFKILGAGLLVIAIPLASLLVAPPAGYVADASEAKAVASSDDINLSWQQMLKTPQFYQLWVMFMVSAAAGIMLIGSIGNISKSIGLTSEQIAFSVVLLAIFNTGGRVVGGLISDKIGRVNTLALVFMLQAGNMAFFTTITTQMPLMVAIAIGAMSYGALLSVFPTITADNYGLKTYGTNFGILYSSWGVSGFFGGFLATVAGSTNNTYFAFAALLVAVTIIAFFTKPVDKAAVLAKEGNKLTAAKA</sequence>
<dbReference type="InterPro" id="IPR036259">
    <property type="entry name" value="MFS_trans_sf"/>
</dbReference>
<keyword evidence="1 4" id="KW-0812">Transmembrane</keyword>
<keyword evidence="2 4" id="KW-1133">Transmembrane helix</keyword>
<feature type="transmembrane region" description="Helical" evidence="4">
    <location>
        <begin position="7"/>
        <end position="25"/>
    </location>
</feature>
<dbReference type="Pfam" id="PF07690">
    <property type="entry name" value="MFS_1"/>
    <property type="match status" value="1"/>
</dbReference>
<evidence type="ECO:0000256" key="1">
    <source>
        <dbReference type="ARBA" id="ARBA00022692"/>
    </source>
</evidence>
<dbReference type="Proteomes" id="UP000182660">
    <property type="component" value="Unassembled WGS sequence"/>
</dbReference>
<evidence type="ECO:0000313" key="9">
    <source>
        <dbReference type="Proteomes" id="UP000183794"/>
    </source>
</evidence>
<dbReference type="InterPro" id="IPR050327">
    <property type="entry name" value="Proton-linked_MCT"/>
</dbReference>
<feature type="transmembrane region" description="Helical" evidence="4">
    <location>
        <begin position="130"/>
        <end position="151"/>
    </location>
</feature>
<dbReference type="PROSITE" id="PS50850">
    <property type="entry name" value="MFS"/>
    <property type="match status" value="1"/>
</dbReference>
<evidence type="ECO:0000313" key="6">
    <source>
        <dbReference type="EMBL" id="SGY91244.1"/>
    </source>
</evidence>
<dbReference type="PANTHER" id="PTHR11360:SF304">
    <property type="entry name" value="MFS DOMAIN-CONTAINING PROTEIN"/>
    <property type="match status" value="1"/>
</dbReference>
<dbReference type="GeneID" id="61294960"/>
<feature type="transmembrane region" description="Helical" evidence="4">
    <location>
        <begin position="252"/>
        <end position="271"/>
    </location>
</feature>
<feature type="transmembrane region" description="Helical" evidence="4">
    <location>
        <begin position="221"/>
        <end position="240"/>
    </location>
</feature>
<evidence type="ECO:0000256" key="3">
    <source>
        <dbReference type="ARBA" id="ARBA00023136"/>
    </source>
</evidence>
<feature type="transmembrane region" description="Helical" evidence="4">
    <location>
        <begin position="45"/>
        <end position="64"/>
    </location>
</feature>
<dbReference type="PANTHER" id="PTHR11360">
    <property type="entry name" value="MONOCARBOXYLATE TRANSPORTER"/>
    <property type="match status" value="1"/>
</dbReference>
<keyword evidence="3 4" id="KW-0472">Membrane</keyword>
<reference evidence="6 9" key="2">
    <citation type="submission" date="2016-11" db="EMBL/GenBank/DDBJ databases">
        <authorList>
            <person name="Jaros S."/>
            <person name="Januszkiewicz K."/>
            <person name="Wedrychowicz H."/>
        </authorList>
    </citation>
    <scope>NUCLEOTIDE SEQUENCE [LARGE SCALE GENOMIC DNA]</scope>
    <source>
        <strain evidence="6">NVI 5450</strain>
    </source>
</reference>
<feature type="transmembrane region" description="Helical" evidence="4">
    <location>
        <begin position="163"/>
        <end position="184"/>
    </location>
</feature>
<dbReference type="KEGG" id="mvs:MVIS_1654"/>
<feature type="transmembrane region" description="Helical" evidence="4">
    <location>
        <begin position="307"/>
        <end position="330"/>
    </location>
</feature>